<dbReference type="Proteomes" id="UP000310334">
    <property type="component" value="Unassembled WGS sequence"/>
</dbReference>
<dbReference type="RefSeq" id="WP_136354462.1">
    <property type="nucleotide sequence ID" value="NZ_CP046266.1"/>
</dbReference>
<evidence type="ECO:0000313" key="3">
    <source>
        <dbReference type="Proteomes" id="UP000310334"/>
    </source>
</evidence>
<dbReference type="Gene3D" id="2.60.120.260">
    <property type="entry name" value="Galactose-binding domain-like"/>
    <property type="match status" value="2"/>
</dbReference>
<evidence type="ECO:0000313" key="2">
    <source>
        <dbReference type="EMBL" id="THF79240.1"/>
    </source>
</evidence>
<organism evidence="2 3">
    <name type="scientific">Metabacillus sediminilitoris</name>
    <dbReference type="NCBI Taxonomy" id="2567941"/>
    <lineage>
        <taxon>Bacteria</taxon>
        <taxon>Bacillati</taxon>
        <taxon>Bacillota</taxon>
        <taxon>Bacilli</taxon>
        <taxon>Bacillales</taxon>
        <taxon>Bacillaceae</taxon>
        <taxon>Metabacillus</taxon>
    </lineage>
</organism>
<feature type="region of interest" description="Disordered" evidence="1">
    <location>
        <begin position="1"/>
        <end position="36"/>
    </location>
</feature>
<sequence length="278" mass="30081">MTNPNRVRNGGFEQSAPPALPPFWSGSGETESGGTQLLGDNNARLSPSENINQVLLPLQTGEQYQFQAAFFRIGPVSTITETIDVDITGILTRKFQIVNIQSDDYIFYNFDFIATGTTASLIITNNSNVDVRVDVVSVKRASPNRVQNGGFEQSIPPNLSPFWTGTGQTFTGDHEQLLGDNYAVLFANENISQVLQPLQVGETYTFEAAFSFNGPSVGAVEVSVTGTPLRSFQAANIITTAYAYYKFDFVATVATPTLTITNNSGVNLNIDVVSVKLA</sequence>
<gene>
    <name evidence="2" type="ORF">E6W99_12865</name>
</gene>
<feature type="compositionally biased region" description="Low complexity" evidence="1">
    <location>
        <begin position="25"/>
        <end position="35"/>
    </location>
</feature>
<protein>
    <submittedName>
        <fullName evidence="2">Uncharacterized protein</fullName>
    </submittedName>
</protein>
<comment type="caution">
    <text evidence="2">The sequence shown here is derived from an EMBL/GenBank/DDBJ whole genome shotgun (WGS) entry which is preliminary data.</text>
</comment>
<dbReference type="AlphaFoldDB" id="A0A4S4BW19"/>
<evidence type="ECO:0000256" key="1">
    <source>
        <dbReference type="SAM" id="MobiDB-lite"/>
    </source>
</evidence>
<dbReference type="OrthoDB" id="3333873at2"/>
<proteinExistence type="predicted"/>
<keyword evidence="3" id="KW-1185">Reference proteome</keyword>
<name>A0A4S4BW19_9BACI</name>
<reference evidence="2 3" key="1">
    <citation type="submission" date="2019-04" db="EMBL/GenBank/DDBJ databases">
        <title>Bacillus sediminilitoris sp. nov., isolated from a tidal flat sediment on the East China Sea.</title>
        <authorList>
            <person name="Wei Y."/>
            <person name="Mao H."/>
            <person name="Fang J."/>
        </authorList>
    </citation>
    <scope>NUCLEOTIDE SEQUENCE [LARGE SCALE GENOMIC DNA]</scope>
    <source>
        <strain evidence="2 3">DSL-17</strain>
    </source>
</reference>
<accession>A0A4S4BW19</accession>
<dbReference type="EMBL" id="SSNT01000009">
    <property type="protein sequence ID" value="THF79240.1"/>
    <property type="molecule type" value="Genomic_DNA"/>
</dbReference>